<dbReference type="GeneID" id="5659309"/>
<accession>A7IWV3</accession>
<evidence type="ECO:0000313" key="2">
    <source>
        <dbReference type="Proteomes" id="UP000202419"/>
    </source>
</evidence>
<dbReference type="EMBL" id="DQ491002">
    <property type="protein sequence ID" value="ABT14827.1"/>
    <property type="molecule type" value="Genomic_DNA"/>
</dbReference>
<protein>
    <submittedName>
        <fullName evidence="1">Uncharacterized protein b428L</fullName>
    </submittedName>
</protein>
<evidence type="ECO:0000313" key="1">
    <source>
        <dbReference type="EMBL" id="ABT14827.1"/>
    </source>
</evidence>
<name>A7IWV3_PBCVN</name>
<gene>
    <name evidence="1" type="primary">b428L</name>
    <name evidence="1" type="ORF">NY2A_b428L</name>
</gene>
<dbReference type="KEGG" id="vg:5659309"/>
<organismHost>
    <name type="scientific">Chlorella</name>
    <dbReference type="NCBI Taxonomy" id="3071"/>
</organismHost>
<dbReference type="RefSeq" id="YP_001497624.1">
    <property type="nucleotide sequence ID" value="NC_009898.1"/>
</dbReference>
<reference evidence="1 2" key="1">
    <citation type="journal article" date="2007" name="Virology">
        <title>Sequence and annotation of the 369-kb NY-2A and the 345-kb AR158 viruses that infect Chlorella NC64A.</title>
        <authorList>
            <person name="Fitzgerald L.A."/>
            <person name="Graves M.V."/>
            <person name="Li X."/>
            <person name="Feldblyum T."/>
            <person name="Nierman W.C."/>
            <person name="Van Etten J.L."/>
        </authorList>
    </citation>
    <scope>NUCLEOTIDE SEQUENCE [LARGE SCALE GENOMIC DNA]</scope>
    <source>
        <strain evidence="1 2">NY-2A</strain>
    </source>
</reference>
<sequence>MSLRILESILEYSFFFSKLRPFSAIMSLFSKSRSSSMSLSSSSYMTDKMTSVEIVFISSRVYIYIILFS</sequence>
<keyword evidence="2" id="KW-1185">Reference proteome</keyword>
<dbReference type="Proteomes" id="UP000202419">
    <property type="component" value="Segment"/>
</dbReference>
<proteinExistence type="predicted"/>
<organism evidence="1 2">
    <name type="scientific">Paramecium bursaria Chlorella virus NY2A</name>
    <name type="common">PBCV-NY2A</name>
    <dbReference type="NCBI Taxonomy" id="46021"/>
    <lineage>
        <taxon>Viruses</taxon>
        <taxon>Varidnaviria</taxon>
        <taxon>Bamfordvirae</taxon>
        <taxon>Nucleocytoviricota</taxon>
        <taxon>Megaviricetes</taxon>
        <taxon>Algavirales</taxon>
        <taxon>Phycodnaviridae</taxon>
        <taxon>Chlorovirus</taxon>
        <taxon>Chlorovirus americanus</taxon>
    </lineage>
</organism>